<protein>
    <submittedName>
        <fullName evidence="1">Uncharacterized protein</fullName>
    </submittedName>
</protein>
<reference evidence="1" key="1">
    <citation type="submission" date="2009-05" db="EMBL/GenBank/DDBJ databases">
        <authorList>
            <person name="Harkins D.M."/>
            <person name="DeShazer D."/>
            <person name="Woods D.E."/>
            <person name="Brinkac L.M."/>
            <person name="Brown K.A."/>
            <person name="Hung G.C."/>
            <person name="Tuanyok A."/>
            <person name="Zhang B."/>
            <person name="Nierman W.C."/>
        </authorList>
    </citation>
    <scope>NUCLEOTIDE SEQUENCE [LARGE SCALE GENOMIC DNA]</scope>
    <source>
        <strain evidence="1">1710a</strain>
    </source>
</reference>
<proteinExistence type="predicted"/>
<evidence type="ECO:0000313" key="1">
    <source>
        <dbReference type="EMBL" id="EET05275.1"/>
    </source>
</evidence>
<gene>
    <name evidence="1" type="ORF">BURPS1710A_A0212</name>
</gene>
<name>A0A0E1VWG2_BURPE</name>
<dbReference type="Proteomes" id="UP000001812">
    <property type="component" value="Chromosome II"/>
</dbReference>
<dbReference type="HOGENOM" id="CLU_3341413_0_0_4"/>
<dbReference type="EMBL" id="CM000833">
    <property type="protein sequence ID" value="EET05275.1"/>
    <property type="molecule type" value="Genomic_DNA"/>
</dbReference>
<dbReference type="AlphaFoldDB" id="A0A0E1VWG2"/>
<accession>A0A0E1VWG2</accession>
<organism evidence="1">
    <name type="scientific">Burkholderia pseudomallei 1710a</name>
    <dbReference type="NCBI Taxonomy" id="320371"/>
    <lineage>
        <taxon>Bacteria</taxon>
        <taxon>Pseudomonadati</taxon>
        <taxon>Pseudomonadota</taxon>
        <taxon>Betaproteobacteria</taxon>
        <taxon>Burkholderiales</taxon>
        <taxon>Burkholderiaceae</taxon>
        <taxon>Burkholderia</taxon>
        <taxon>pseudomallei group</taxon>
    </lineage>
</organism>
<sequence length="37" mass="4309">MGLGWASASRSIRVPRYRRIEVSKHRACRFPLARPAR</sequence>